<dbReference type="Pfam" id="PF00571">
    <property type="entry name" value="CBS"/>
    <property type="match status" value="1"/>
</dbReference>
<proteinExistence type="inferred from homology"/>
<evidence type="ECO:0000256" key="3">
    <source>
        <dbReference type="ARBA" id="ARBA00022692"/>
    </source>
</evidence>
<dbReference type="InterPro" id="IPR046342">
    <property type="entry name" value="CBS_dom_sf"/>
</dbReference>
<dbReference type="EnsemblMetazoa" id="RPRC001010-RA">
    <property type="protein sequence ID" value="RPRC001010-PA"/>
    <property type="gene ID" value="RPRC001010"/>
</dbReference>
<dbReference type="VEuPathDB" id="VectorBase:RPRC001010"/>
<dbReference type="Pfam" id="PF25562">
    <property type="entry name" value="CNBH_CNNM2_C"/>
    <property type="match status" value="1"/>
</dbReference>
<dbReference type="eggNOG" id="KOG2118">
    <property type="taxonomic scope" value="Eukaryota"/>
</dbReference>
<dbReference type="InterPro" id="IPR044751">
    <property type="entry name" value="Ion_transp-like_CBS"/>
</dbReference>
<dbReference type="HOGENOM" id="CLU_011310_1_2_1"/>
<dbReference type="Pfam" id="PF01595">
    <property type="entry name" value="CNNM"/>
    <property type="match status" value="1"/>
</dbReference>
<comment type="subcellular location">
    <subcellularLocation>
        <location evidence="1">Basolateral cell membrane</location>
        <topology evidence="1">Multi-pass membrane protein</topology>
    </subcellularLocation>
</comment>
<keyword evidence="3" id="KW-0812">Transmembrane</keyword>
<evidence type="ECO:0000256" key="4">
    <source>
        <dbReference type="ARBA" id="ARBA00022737"/>
    </source>
</evidence>
<evidence type="ECO:0000256" key="6">
    <source>
        <dbReference type="ARBA" id="ARBA00023122"/>
    </source>
</evidence>
<sequence length="674" mass="76971">MGLLHWISLVFYCLHFLSHTKGQIIGLQVEKYQFATEIKYSDNFIPKFYRNDSLTLRLYGNVAAITAIALTEHKKSCNYLIAHSEVIVRPAGNNMTLVDIIVPDALHSSMQVYICAMERGEWFHQGTEKRLSFIIEKHLLPQWLTIPLMVTCIGISALCNGLIVGIMSLDVTELNVLVKAGTQKQKDYARTILPIRKKANFLMVTLLLGTTISNSIFTLVTDSYLQSWATILIVTMVILLLCEILPSTIFTRFALSAGAKTICFPYFLMYISFPISFTLAKILDKILGEDMTMFTKAKLKEMVNITWDMQKQEKDIIAGALEMNTKTVEEVMTPLNDIYMLSINTYLDYNTIADILNTGYSRIPIYDGERSNIVNVLFTKDLILLDPEDRIPVKVLLKLTKLESLYIPAGTTLDKAFNIFKEDANKRHLALIYEEDLETSEQHKIIGLVTLEDIIEEVVQFEIVDEFDTITDNRSKRRRERYRLASHFLTMFSEQPESNIEFISPQLKQATLQFLVTNIDKFHPDIISPKCLQGILNERVMFQYNPKVHTLPKNKVFDRDVTNDSFIMIVEGRVEILIGKEKIKCESGPFFYFGLSNLNAKQEEEGGFECEILILPIGEVCYLKISRDLYLAALRATKFEITGEKPELHSELYPGLFQDEENNTNTASTSSSKQ</sequence>
<dbReference type="PANTHER" id="PTHR12064:SF94">
    <property type="entry name" value="UNEXTENDED PROTEIN"/>
    <property type="match status" value="1"/>
</dbReference>
<comment type="similarity">
    <text evidence="2">Belongs to the ACDP family.</text>
</comment>
<dbReference type="STRING" id="13249.T1HAF5"/>
<dbReference type="GO" id="GO:0008340">
    <property type="term" value="P:determination of adult lifespan"/>
    <property type="evidence" value="ECO:0007669"/>
    <property type="project" value="UniProtKB-ARBA"/>
</dbReference>
<keyword evidence="6" id="KW-0129">CBS domain</keyword>
<dbReference type="GeneID" id="141461096"/>
<keyword evidence="9" id="KW-1185">Reference proteome</keyword>
<dbReference type="AlphaFoldDB" id="T1HAF5"/>
<dbReference type="GO" id="GO:0032026">
    <property type="term" value="P:response to magnesium ion"/>
    <property type="evidence" value="ECO:0007669"/>
    <property type="project" value="UniProtKB-ARBA"/>
</dbReference>
<dbReference type="InParanoid" id="T1HAF5"/>
<dbReference type="RefSeq" id="XP_073997888.1">
    <property type="nucleotide sequence ID" value="XM_074141787.1"/>
</dbReference>
<dbReference type="GO" id="GO:0040018">
    <property type="term" value="P:positive regulation of multicellular organism growth"/>
    <property type="evidence" value="ECO:0007669"/>
    <property type="project" value="UniProtKB-ARBA"/>
</dbReference>
<evidence type="ECO:0000256" key="2">
    <source>
        <dbReference type="ARBA" id="ARBA00010484"/>
    </source>
</evidence>
<dbReference type="Gene3D" id="3.10.580.10">
    <property type="entry name" value="CBS-domain"/>
    <property type="match status" value="1"/>
</dbReference>
<dbReference type="GO" id="GO:0015693">
    <property type="term" value="P:magnesium ion transport"/>
    <property type="evidence" value="ECO:0007669"/>
    <property type="project" value="UniProtKB-ARBA"/>
</dbReference>
<evidence type="ECO:0000313" key="9">
    <source>
        <dbReference type="Proteomes" id="UP000015103"/>
    </source>
</evidence>
<evidence type="ECO:0000256" key="1">
    <source>
        <dbReference type="ARBA" id="ARBA00004554"/>
    </source>
</evidence>
<keyword evidence="7" id="KW-0472">Membrane</keyword>
<dbReference type="InterPro" id="IPR045095">
    <property type="entry name" value="ACDP"/>
</dbReference>
<dbReference type="InterPro" id="IPR000644">
    <property type="entry name" value="CBS_dom"/>
</dbReference>
<dbReference type="PANTHER" id="PTHR12064">
    <property type="entry name" value="METAL TRANSPORTER CNNM"/>
    <property type="match status" value="1"/>
</dbReference>
<dbReference type="EMBL" id="ACPB03015959">
    <property type="status" value="NOT_ANNOTATED_CDS"/>
    <property type="molecule type" value="Genomic_DNA"/>
</dbReference>
<keyword evidence="4" id="KW-0677">Repeat</keyword>
<dbReference type="GO" id="GO:0010960">
    <property type="term" value="P:magnesium ion homeostasis"/>
    <property type="evidence" value="ECO:0007669"/>
    <property type="project" value="InterPro"/>
</dbReference>
<dbReference type="PROSITE" id="PS51846">
    <property type="entry name" value="CNNM"/>
    <property type="match status" value="1"/>
</dbReference>
<accession>T1HAF5</accession>
<evidence type="ECO:0000256" key="5">
    <source>
        <dbReference type="ARBA" id="ARBA00022989"/>
    </source>
</evidence>
<evidence type="ECO:0000256" key="7">
    <source>
        <dbReference type="ARBA" id="ARBA00023136"/>
    </source>
</evidence>
<dbReference type="GO" id="GO:1905941">
    <property type="term" value="P:positive regulation of gonad development"/>
    <property type="evidence" value="ECO:0007669"/>
    <property type="project" value="UniProtKB-ARBA"/>
</dbReference>
<reference evidence="8" key="1">
    <citation type="submission" date="2015-05" db="UniProtKB">
        <authorList>
            <consortium name="EnsemblMetazoa"/>
        </authorList>
    </citation>
    <scope>IDENTIFICATION</scope>
</reference>
<dbReference type="SUPFAM" id="SSF54631">
    <property type="entry name" value="CBS-domain pair"/>
    <property type="match status" value="1"/>
</dbReference>
<organism evidence="8 9">
    <name type="scientific">Rhodnius prolixus</name>
    <name type="common">Triatomid bug</name>
    <dbReference type="NCBI Taxonomy" id="13249"/>
    <lineage>
        <taxon>Eukaryota</taxon>
        <taxon>Metazoa</taxon>
        <taxon>Ecdysozoa</taxon>
        <taxon>Arthropoda</taxon>
        <taxon>Hexapoda</taxon>
        <taxon>Insecta</taxon>
        <taxon>Pterygota</taxon>
        <taxon>Neoptera</taxon>
        <taxon>Paraneoptera</taxon>
        <taxon>Hemiptera</taxon>
        <taxon>Heteroptera</taxon>
        <taxon>Panheteroptera</taxon>
        <taxon>Cimicomorpha</taxon>
        <taxon>Reduviidae</taxon>
        <taxon>Triatominae</taxon>
        <taxon>Rhodnius</taxon>
    </lineage>
</organism>
<name>T1HAF5_RHOPR</name>
<evidence type="ECO:0000313" key="8">
    <source>
        <dbReference type="EnsemblMetazoa" id="RPRC001010-PA"/>
    </source>
</evidence>
<dbReference type="CDD" id="cd04590">
    <property type="entry name" value="CBS_pair_CorC_HlyC_assoc"/>
    <property type="match status" value="1"/>
</dbReference>
<dbReference type="InterPro" id="IPR002550">
    <property type="entry name" value="CNNM"/>
</dbReference>
<dbReference type="GO" id="GO:0016323">
    <property type="term" value="C:basolateral plasma membrane"/>
    <property type="evidence" value="ECO:0007669"/>
    <property type="project" value="UniProtKB-SubCell"/>
</dbReference>
<dbReference type="FunFam" id="3.10.580.10:FF:000006">
    <property type="entry name" value="DUF21 and CBS domain protein"/>
    <property type="match status" value="1"/>
</dbReference>
<dbReference type="Proteomes" id="UP000015103">
    <property type="component" value="Unassembled WGS sequence"/>
</dbReference>
<dbReference type="PROSITE" id="PS51371">
    <property type="entry name" value="CBS"/>
    <property type="match status" value="1"/>
</dbReference>
<protein>
    <submittedName>
        <fullName evidence="8">Uncharacterized protein</fullName>
    </submittedName>
</protein>
<keyword evidence="5" id="KW-1133">Transmembrane helix</keyword>
<dbReference type="GO" id="GO:0022857">
    <property type="term" value="F:transmembrane transporter activity"/>
    <property type="evidence" value="ECO:0007669"/>
    <property type="project" value="TreeGrafter"/>
</dbReference>